<accession>A0A6L5YIZ4</accession>
<feature type="transmembrane region" description="Helical" evidence="13">
    <location>
        <begin position="164"/>
        <end position="189"/>
    </location>
</feature>
<dbReference type="AlphaFoldDB" id="A0A6L5YIZ4"/>
<protein>
    <recommendedName>
        <fullName evidence="4">Probable multidrug resistance protein NorM</fullName>
    </recommendedName>
    <alternativeName>
        <fullName evidence="12">Multidrug-efflux transporter</fullName>
    </alternativeName>
</protein>
<evidence type="ECO:0000256" key="9">
    <source>
        <dbReference type="ARBA" id="ARBA00022989"/>
    </source>
</evidence>
<dbReference type="NCBIfam" id="TIGR00797">
    <property type="entry name" value="matE"/>
    <property type="match status" value="1"/>
</dbReference>
<dbReference type="InterPro" id="IPR048279">
    <property type="entry name" value="MdtK-like"/>
</dbReference>
<dbReference type="EMBL" id="VUMU01000004">
    <property type="protein sequence ID" value="MST57627.1"/>
    <property type="molecule type" value="Genomic_DNA"/>
</dbReference>
<dbReference type="GO" id="GO:0015297">
    <property type="term" value="F:antiporter activity"/>
    <property type="evidence" value="ECO:0007669"/>
    <property type="project" value="UniProtKB-KW"/>
</dbReference>
<feature type="transmembrane region" description="Helical" evidence="13">
    <location>
        <begin position="360"/>
        <end position="381"/>
    </location>
</feature>
<keyword evidence="15" id="KW-1185">Reference proteome</keyword>
<feature type="transmembrane region" description="Helical" evidence="13">
    <location>
        <begin position="321"/>
        <end position="340"/>
    </location>
</feature>
<dbReference type="PIRSF" id="PIRSF006603">
    <property type="entry name" value="DinF"/>
    <property type="match status" value="1"/>
</dbReference>
<dbReference type="Proteomes" id="UP000476055">
    <property type="component" value="Unassembled WGS sequence"/>
</dbReference>
<dbReference type="GO" id="GO:0006811">
    <property type="term" value="P:monoatomic ion transport"/>
    <property type="evidence" value="ECO:0007669"/>
    <property type="project" value="UniProtKB-KW"/>
</dbReference>
<comment type="function">
    <text evidence="1">Multidrug efflux pump.</text>
</comment>
<comment type="subcellular location">
    <subcellularLocation>
        <location evidence="2">Cell membrane</location>
        <topology evidence="2">Multi-pass membrane protein</topology>
    </subcellularLocation>
</comment>
<evidence type="ECO:0000256" key="11">
    <source>
        <dbReference type="ARBA" id="ARBA00023136"/>
    </source>
</evidence>
<evidence type="ECO:0000313" key="15">
    <source>
        <dbReference type="Proteomes" id="UP000476055"/>
    </source>
</evidence>
<organism evidence="14 15">
    <name type="scientific">Waltera intestinalis</name>
    <dbReference type="NCBI Taxonomy" id="2606635"/>
    <lineage>
        <taxon>Bacteria</taxon>
        <taxon>Bacillati</taxon>
        <taxon>Bacillota</taxon>
        <taxon>Clostridia</taxon>
        <taxon>Lachnospirales</taxon>
        <taxon>Lachnospiraceae</taxon>
        <taxon>Waltera</taxon>
    </lineage>
</organism>
<evidence type="ECO:0000313" key="14">
    <source>
        <dbReference type="EMBL" id="MST57627.1"/>
    </source>
</evidence>
<reference evidence="14 15" key="1">
    <citation type="submission" date="2019-08" db="EMBL/GenBank/DDBJ databases">
        <title>In-depth cultivation of the pig gut microbiome towards novel bacterial diversity and tailored functional studies.</title>
        <authorList>
            <person name="Wylensek D."/>
            <person name="Hitch T.C.A."/>
            <person name="Clavel T."/>
        </authorList>
    </citation>
    <scope>NUCLEOTIDE SEQUENCE [LARGE SCALE GENOMIC DNA]</scope>
    <source>
        <strain evidence="14 15">WCA3-601-WT-6H</strain>
    </source>
</reference>
<feature type="transmembrane region" description="Helical" evidence="13">
    <location>
        <begin position="195"/>
        <end position="217"/>
    </location>
</feature>
<dbReference type="PANTHER" id="PTHR43298:SF2">
    <property type="entry name" value="FMN_FAD EXPORTER YEEO-RELATED"/>
    <property type="match status" value="1"/>
</dbReference>
<dbReference type="GO" id="GO:0042910">
    <property type="term" value="F:xenobiotic transmembrane transporter activity"/>
    <property type="evidence" value="ECO:0007669"/>
    <property type="project" value="InterPro"/>
</dbReference>
<dbReference type="PANTHER" id="PTHR43298">
    <property type="entry name" value="MULTIDRUG RESISTANCE PROTEIN NORM-RELATED"/>
    <property type="match status" value="1"/>
</dbReference>
<gene>
    <name evidence="14" type="ORF">FYJ59_05105</name>
</gene>
<keyword evidence="11 13" id="KW-0472">Membrane</keyword>
<feature type="transmembrane region" description="Helical" evidence="13">
    <location>
        <begin position="388"/>
        <end position="406"/>
    </location>
</feature>
<dbReference type="InterPro" id="IPR002528">
    <property type="entry name" value="MATE_fam"/>
</dbReference>
<keyword evidence="10" id="KW-0406">Ion transport</keyword>
<keyword evidence="5" id="KW-0813">Transport</keyword>
<evidence type="ECO:0000256" key="2">
    <source>
        <dbReference type="ARBA" id="ARBA00004651"/>
    </source>
</evidence>
<evidence type="ECO:0000256" key="3">
    <source>
        <dbReference type="ARBA" id="ARBA00010199"/>
    </source>
</evidence>
<evidence type="ECO:0000256" key="6">
    <source>
        <dbReference type="ARBA" id="ARBA00022449"/>
    </source>
</evidence>
<dbReference type="InterPro" id="IPR050222">
    <property type="entry name" value="MATE_MdtK"/>
</dbReference>
<evidence type="ECO:0000256" key="8">
    <source>
        <dbReference type="ARBA" id="ARBA00022692"/>
    </source>
</evidence>
<feature type="transmembrane region" description="Helical" evidence="13">
    <location>
        <begin position="98"/>
        <end position="120"/>
    </location>
</feature>
<comment type="caution">
    <text evidence="14">The sequence shown here is derived from an EMBL/GenBank/DDBJ whole genome shotgun (WGS) entry which is preliminary data.</text>
</comment>
<evidence type="ECO:0000256" key="12">
    <source>
        <dbReference type="ARBA" id="ARBA00031636"/>
    </source>
</evidence>
<evidence type="ECO:0000256" key="5">
    <source>
        <dbReference type="ARBA" id="ARBA00022448"/>
    </source>
</evidence>
<dbReference type="CDD" id="cd13144">
    <property type="entry name" value="MATE_like_4"/>
    <property type="match status" value="1"/>
</dbReference>
<proteinExistence type="inferred from homology"/>
<evidence type="ECO:0000256" key="4">
    <source>
        <dbReference type="ARBA" id="ARBA00020268"/>
    </source>
</evidence>
<keyword evidence="7" id="KW-1003">Cell membrane</keyword>
<evidence type="ECO:0000256" key="13">
    <source>
        <dbReference type="SAM" id="Phobius"/>
    </source>
</evidence>
<keyword evidence="9 13" id="KW-1133">Transmembrane helix</keyword>
<dbReference type="RefSeq" id="WP_154495702.1">
    <property type="nucleotide sequence ID" value="NZ_VUMU01000004.1"/>
</dbReference>
<dbReference type="Pfam" id="PF01554">
    <property type="entry name" value="MatE"/>
    <property type="match status" value="2"/>
</dbReference>
<feature type="transmembrane region" description="Helical" evidence="13">
    <location>
        <begin position="57"/>
        <end position="78"/>
    </location>
</feature>
<name>A0A6L5YIZ4_9FIRM</name>
<evidence type="ECO:0000256" key="7">
    <source>
        <dbReference type="ARBA" id="ARBA00022475"/>
    </source>
</evidence>
<comment type="similarity">
    <text evidence="3">Belongs to the multi antimicrobial extrusion (MATE) (TC 2.A.66.1) family.</text>
</comment>
<sequence length="456" mass="49490">MQTKENKMGVMPIDKLLISMSLPMMISMLVQALYNIVDSIFVSRINEYALRAVSLAFPIQSLMIAVAVGTAVGINAFLSKTLGEKDFEKADIIARNGIFLAIASYVAFAVIGLLVSRPFFASQTEVLEVREYGVTYLTICCVAGMGIFLQTTFERLLQATGKTFYTMITQGTGAVINIILDPILIFGYFGMPRMGIAGAAVATVIGQIIAAILALVFNLKCNRELNISMKGFRPNGHLIVQIYKVGAPSIVVQAIGSLMTYGMNLILAAFGSAQTVFGIYFKLQSFVFMPVFGLNNGMVPIIAYNYGAGHKDRVIKTIKHSVAYGVGIMFVGLLAMHIFPAQLMRMFDAEESLIAIGTPALETISLSFVFAGFCIVAGSVFQALGNGVYSMIVSVARQMCVLLPVAKLLSMSGEVTLIWWAFPIAELASVLLTSYFLVRIYRKVICHIGEPVVQDA</sequence>
<evidence type="ECO:0000256" key="1">
    <source>
        <dbReference type="ARBA" id="ARBA00003408"/>
    </source>
</evidence>
<feature type="transmembrane region" description="Helical" evidence="13">
    <location>
        <begin position="418"/>
        <end position="438"/>
    </location>
</feature>
<dbReference type="GO" id="GO:0005886">
    <property type="term" value="C:plasma membrane"/>
    <property type="evidence" value="ECO:0007669"/>
    <property type="project" value="UniProtKB-SubCell"/>
</dbReference>
<feature type="transmembrane region" description="Helical" evidence="13">
    <location>
        <begin position="132"/>
        <end position="152"/>
    </location>
</feature>
<keyword evidence="8 13" id="KW-0812">Transmembrane</keyword>
<feature type="transmembrane region" description="Helical" evidence="13">
    <location>
        <begin position="16"/>
        <end position="37"/>
    </location>
</feature>
<evidence type="ECO:0000256" key="10">
    <source>
        <dbReference type="ARBA" id="ARBA00023065"/>
    </source>
</evidence>
<keyword evidence="6" id="KW-0050">Antiport</keyword>